<evidence type="ECO:0000313" key="2">
    <source>
        <dbReference type="Proteomes" id="UP000315252"/>
    </source>
</evidence>
<keyword evidence="2" id="KW-1185">Reference proteome</keyword>
<dbReference type="EMBL" id="VHSH01000024">
    <property type="protein sequence ID" value="TQV68088.1"/>
    <property type="molecule type" value="Genomic_DNA"/>
</dbReference>
<comment type="caution">
    <text evidence="1">The sequence shown here is derived from an EMBL/GenBank/DDBJ whole genome shotgun (WGS) entry which is preliminary data.</text>
</comment>
<protein>
    <submittedName>
        <fullName evidence="1">Uncharacterized protein</fullName>
    </submittedName>
</protein>
<dbReference type="AlphaFoldDB" id="A0A545SSY0"/>
<reference evidence="1 2" key="1">
    <citation type="submission" date="2019-06" db="EMBL/GenBank/DDBJ databases">
        <title>Whole genome sequence for Rhodospirillaceae sp. R148.</title>
        <authorList>
            <person name="Wang G."/>
        </authorList>
    </citation>
    <scope>NUCLEOTIDE SEQUENCE [LARGE SCALE GENOMIC DNA]</scope>
    <source>
        <strain evidence="1 2">R148</strain>
    </source>
</reference>
<name>A0A545SSY0_9PROT</name>
<gene>
    <name evidence="1" type="ORF">FKG95_29125</name>
</gene>
<proteinExistence type="predicted"/>
<organism evidence="1 2">
    <name type="scientific">Denitrobaculum tricleocarpae</name>
    <dbReference type="NCBI Taxonomy" id="2591009"/>
    <lineage>
        <taxon>Bacteria</taxon>
        <taxon>Pseudomonadati</taxon>
        <taxon>Pseudomonadota</taxon>
        <taxon>Alphaproteobacteria</taxon>
        <taxon>Rhodospirillales</taxon>
        <taxon>Rhodospirillaceae</taxon>
        <taxon>Denitrobaculum</taxon>
    </lineage>
</organism>
<sequence length="145" mass="15639">MSGLLVKGMSGRKTIAAVIVVVGLLAALFIPNLIWAGRTSLQIVNTSPWPLEGIEIEFQGGRETLENLPAGDKATILLPVKGETEMTLRYRITPGAGAQMQERGCDAGYIEAGLYYVTAEIDKLGAAVCRVEIASPDRLLIFEMF</sequence>
<accession>A0A545SSY0</accession>
<evidence type="ECO:0000313" key="1">
    <source>
        <dbReference type="EMBL" id="TQV68088.1"/>
    </source>
</evidence>
<dbReference type="Proteomes" id="UP000315252">
    <property type="component" value="Unassembled WGS sequence"/>
</dbReference>
<dbReference type="RefSeq" id="WP_142899990.1">
    <property type="nucleotide sequence ID" value="NZ_ML660075.1"/>
</dbReference>